<accession>A0AC35G7K9</accession>
<dbReference type="Proteomes" id="UP000887580">
    <property type="component" value="Unplaced"/>
</dbReference>
<evidence type="ECO:0000313" key="2">
    <source>
        <dbReference type="WBParaSite" id="PS1159_v2.g24572.t1"/>
    </source>
</evidence>
<reference evidence="2" key="1">
    <citation type="submission" date="2022-11" db="UniProtKB">
        <authorList>
            <consortium name="WormBaseParasite"/>
        </authorList>
    </citation>
    <scope>IDENTIFICATION</scope>
</reference>
<protein>
    <submittedName>
        <fullName evidence="2">Uncharacterized protein</fullName>
    </submittedName>
</protein>
<dbReference type="WBParaSite" id="PS1159_v2.g24572.t1">
    <property type="protein sequence ID" value="PS1159_v2.g24572.t1"/>
    <property type="gene ID" value="PS1159_v2.g24572"/>
</dbReference>
<name>A0AC35G7K9_9BILA</name>
<proteinExistence type="predicted"/>
<organism evidence="1 2">
    <name type="scientific">Panagrolaimus sp. PS1159</name>
    <dbReference type="NCBI Taxonomy" id="55785"/>
    <lineage>
        <taxon>Eukaryota</taxon>
        <taxon>Metazoa</taxon>
        <taxon>Ecdysozoa</taxon>
        <taxon>Nematoda</taxon>
        <taxon>Chromadorea</taxon>
        <taxon>Rhabditida</taxon>
        <taxon>Tylenchina</taxon>
        <taxon>Panagrolaimomorpha</taxon>
        <taxon>Panagrolaimoidea</taxon>
        <taxon>Panagrolaimidae</taxon>
        <taxon>Panagrolaimus</taxon>
    </lineage>
</organism>
<evidence type="ECO:0000313" key="1">
    <source>
        <dbReference type="Proteomes" id="UP000887580"/>
    </source>
</evidence>
<sequence length="268" mass="30633">MLFVLFFILINISNYSIASASEEQFKPFQDPVYGDFGLRDSKDRVCLFLKFKAKIYNFNLNGTDIALELADFSDNSVSLNGFCALANEVTKHSFIEARWKQNFRKKALKLTFVQKYEELRQSSLLQLRWQLTKVVYEEIYDKSQSKKPIVFESLNETVVVSAPLHQSFVCKDSLNITLYNNKNKDYQPFVLELLPAIDMQPMNIGGGFGSNIYLCDRTRSRTLSESFQSQMTIVSGIVLGLSSVGTLIGYSLRRLFLPARQQIYNSLG</sequence>